<evidence type="ECO:0000256" key="7">
    <source>
        <dbReference type="SAM" id="MobiDB-lite"/>
    </source>
</evidence>
<feature type="compositionally biased region" description="Basic and acidic residues" evidence="7">
    <location>
        <begin position="394"/>
        <end position="405"/>
    </location>
</feature>
<evidence type="ECO:0000256" key="2">
    <source>
        <dbReference type="ARBA" id="ARBA00015553"/>
    </source>
</evidence>
<keyword evidence="4" id="KW-0067">ATP-binding</keyword>
<comment type="caution">
    <text evidence="10">The sequence shown here is derived from an EMBL/GenBank/DDBJ whole genome shotgun (WGS) entry which is preliminary data.</text>
</comment>
<dbReference type="RefSeq" id="WP_315878491.1">
    <property type="nucleotide sequence ID" value="NZ_JAWCTQ010000016.1"/>
</dbReference>
<protein>
    <recommendedName>
        <fullName evidence="2">Protein RecA</fullName>
    </recommendedName>
    <alternativeName>
        <fullName evidence="6">Recombinase A</fullName>
    </alternativeName>
</protein>
<dbReference type="Gene3D" id="3.40.50.300">
    <property type="entry name" value="P-loop containing nucleotide triphosphate hydrolases"/>
    <property type="match status" value="1"/>
</dbReference>
<evidence type="ECO:0000256" key="4">
    <source>
        <dbReference type="ARBA" id="ARBA00022840"/>
    </source>
</evidence>
<evidence type="ECO:0000256" key="6">
    <source>
        <dbReference type="ARBA" id="ARBA00033319"/>
    </source>
</evidence>
<dbReference type="Pfam" id="PF00154">
    <property type="entry name" value="RecA_N"/>
    <property type="match status" value="1"/>
</dbReference>
<keyword evidence="3" id="KW-0547">Nucleotide-binding</keyword>
<accession>A0ABU3QKZ0</accession>
<evidence type="ECO:0000259" key="8">
    <source>
        <dbReference type="PROSITE" id="PS50162"/>
    </source>
</evidence>
<evidence type="ECO:0000256" key="5">
    <source>
        <dbReference type="ARBA" id="ARBA00023172"/>
    </source>
</evidence>
<evidence type="ECO:0000259" key="9">
    <source>
        <dbReference type="PROSITE" id="PS50163"/>
    </source>
</evidence>
<evidence type="ECO:0000256" key="3">
    <source>
        <dbReference type="ARBA" id="ARBA00022741"/>
    </source>
</evidence>
<dbReference type="PRINTS" id="PR00142">
    <property type="entry name" value="RECA"/>
</dbReference>
<sequence>MARSKTKKAVDGVSINDVNVDELIQNGFSLLKDSTWASVDDRIPTMIPQLDAQLKGGFPMGRVFSVASPAGVGKSNLAVQITKVATQIGLPVVWMDVEATTEPEHLLEMGVDTSKVLVKQPDKDHPENMSVEEVAQSIEDVINYFKKQNKPALIIWDSVGQTPAKTELDGSYESKQPGLQAKAITLAMKKLSNLITSSSSALFAINQVRDDVGGQSFVKTYNYPGGKEFMHVLSVFFQLGKGTSIERDKQYFAHKVKFTLKKSKVSTPFTKSEAFLFGAQGFNDLMNTVFDAVDLNIIKEVSHGSAGKSYAIPDENGEIVEFPKWEFLDGLAEEPEEYIDIMRPIFQKVLKSYFPIEYPPLKNKTIDVTTAPLLQGIEKLYEDTDALAESVESDDSKGATEEEKE</sequence>
<name>A0ABU3QKZ0_9ACTN</name>
<dbReference type="PANTHER" id="PTHR45900:SF1">
    <property type="entry name" value="MITOCHONDRIAL DNA REPAIR PROTEIN RECA HOMOLOG-RELATED"/>
    <property type="match status" value="1"/>
</dbReference>
<dbReference type="InterPro" id="IPR020587">
    <property type="entry name" value="RecA_monomer-monomer_interface"/>
</dbReference>
<dbReference type="InterPro" id="IPR013765">
    <property type="entry name" value="DNA_recomb/repair_RecA"/>
</dbReference>
<evidence type="ECO:0000256" key="1">
    <source>
        <dbReference type="ARBA" id="ARBA00009391"/>
    </source>
</evidence>
<organism evidence="10 11">
    <name type="scientific">Streptomyces tamarix</name>
    <dbReference type="NCBI Taxonomy" id="3078565"/>
    <lineage>
        <taxon>Bacteria</taxon>
        <taxon>Bacillati</taxon>
        <taxon>Actinomycetota</taxon>
        <taxon>Actinomycetes</taxon>
        <taxon>Kitasatosporales</taxon>
        <taxon>Streptomycetaceae</taxon>
        <taxon>Streptomyces</taxon>
    </lineage>
</organism>
<dbReference type="SUPFAM" id="SSF52540">
    <property type="entry name" value="P-loop containing nucleoside triphosphate hydrolases"/>
    <property type="match status" value="1"/>
</dbReference>
<proteinExistence type="inferred from homology"/>
<dbReference type="PROSITE" id="PS50162">
    <property type="entry name" value="RECA_2"/>
    <property type="match status" value="1"/>
</dbReference>
<dbReference type="Proteomes" id="UP001250181">
    <property type="component" value="Unassembled WGS sequence"/>
</dbReference>
<dbReference type="EMBL" id="JAWCTQ010000016">
    <property type="protein sequence ID" value="MDT9683417.1"/>
    <property type="molecule type" value="Genomic_DNA"/>
</dbReference>
<dbReference type="InterPro" id="IPR027417">
    <property type="entry name" value="P-loop_NTPase"/>
</dbReference>
<keyword evidence="11" id="KW-1185">Reference proteome</keyword>
<evidence type="ECO:0000313" key="11">
    <source>
        <dbReference type="Proteomes" id="UP001250181"/>
    </source>
</evidence>
<reference evidence="10 11" key="1">
    <citation type="submission" date="2023-09" db="EMBL/GenBank/DDBJ databases">
        <title>Streptomyces sp. nov.: A antagonism against Alternaria gaisen Producing Streptochlin, Isolated from Tamarix root soil.</title>
        <authorList>
            <person name="Chen Y."/>
        </authorList>
    </citation>
    <scope>NUCLEOTIDE SEQUENCE [LARGE SCALE GENOMIC DNA]</scope>
    <source>
        <strain evidence="10 11">TRM76323</strain>
    </source>
</reference>
<feature type="domain" description="RecA family profile 2" evidence="9">
    <location>
        <begin position="214"/>
        <end position="287"/>
    </location>
</feature>
<comment type="similarity">
    <text evidence="1">Belongs to the RecA family.</text>
</comment>
<gene>
    <name evidence="10" type="ORF">RND61_15315</name>
</gene>
<dbReference type="InterPro" id="IPR020588">
    <property type="entry name" value="RecA_ATP-bd"/>
</dbReference>
<evidence type="ECO:0000313" key="10">
    <source>
        <dbReference type="EMBL" id="MDT9683417.1"/>
    </source>
</evidence>
<feature type="domain" description="RecA family profile 1" evidence="8">
    <location>
        <begin position="39"/>
        <end position="208"/>
    </location>
</feature>
<dbReference type="PROSITE" id="PS50163">
    <property type="entry name" value="RECA_3"/>
    <property type="match status" value="1"/>
</dbReference>
<keyword evidence="5" id="KW-0233">DNA recombination</keyword>
<dbReference type="PANTHER" id="PTHR45900">
    <property type="entry name" value="RECA"/>
    <property type="match status" value="1"/>
</dbReference>
<dbReference type="InterPro" id="IPR049428">
    <property type="entry name" value="RecA-like_N"/>
</dbReference>
<feature type="region of interest" description="Disordered" evidence="7">
    <location>
        <begin position="385"/>
        <end position="405"/>
    </location>
</feature>